<dbReference type="EMBL" id="KB631791">
    <property type="protein sequence ID" value="ERL86099.1"/>
    <property type="molecule type" value="Genomic_DNA"/>
</dbReference>
<gene>
    <name evidence="16" type="primary">109534599</name>
    <name evidence="15" type="ORF">D910_03513</name>
    <name evidence="14" type="ORF">YQE_03887</name>
</gene>
<comment type="similarity">
    <text evidence="4">Belongs to the DoxX family.</text>
</comment>
<evidence type="ECO:0000313" key="17">
    <source>
        <dbReference type="Proteomes" id="UP000019118"/>
    </source>
</evidence>
<evidence type="ECO:0000313" key="14">
    <source>
        <dbReference type="EMBL" id="ENN79682.1"/>
    </source>
</evidence>
<evidence type="ECO:0000256" key="13">
    <source>
        <dbReference type="SAM" id="Phobius"/>
    </source>
</evidence>
<feature type="transmembrane region" description="Helical" evidence="13">
    <location>
        <begin position="62"/>
        <end position="81"/>
    </location>
</feature>
<evidence type="ECO:0000313" key="15">
    <source>
        <dbReference type="EMBL" id="ERL86099.1"/>
    </source>
</evidence>
<keyword evidence="11" id="KW-0968">Cytoplasmic vesicle</keyword>
<dbReference type="KEGG" id="dpa:109534599"/>
<evidence type="ECO:0000256" key="7">
    <source>
        <dbReference type="ARBA" id="ARBA00022989"/>
    </source>
</evidence>
<dbReference type="Pfam" id="PF13564">
    <property type="entry name" value="DoxX_2"/>
    <property type="match status" value="1"/>
</dbReference>
<evidence type="ECO:0000256" key="8">
    <source>
        <dbReference type="ARBA" id="ARBA00023136"/>
    </source>
</evidence>
<sequence length="154" mass="17728">MNSPVLRTVSVLLGTFFIFVGVFKISSVVSKELHKDLRKEYVKYASFFPLAQTLNFKVPSKWYRRTIGVLEIVFGTALAFFPNHKVKNAANTVLLLLTVMAMYTHYMVADRFSRTAPAIVFFFLLVGRLGIFYQLQKREQRLKQQPISNGIKQD</sequence>
<evidence type="ECO:0000313" key="16">
    <source>
        <dbReference type="EnsemblMetazoa" id="XP_019755879.1"/>
    </source>
</evidence>
<dbReference type="InterPro" id="IPR032808">
    <property type="entry name" value="DoxX"/>
</dbReference>
<accession>N6ULU9</accession>
<keyword evidence="17" id="KW-1185">Reference proteome</keyword>
<keyword evidence="6" id="KW-0256">Endoplasmic reticulum</keyword>
<dbReference type="GO" id="GO:2000010">
    <property type="term" value="P:positive regulation of protein localization to cell surface"/>
    <property type="evidence" value="ECO:0007669"/>
    <property type="project" value="TreeGrafter"/>
</dbReference>
<reference evidence="16" key="2">
    <citation type="submission" date="2024-08" db="UniProtKB">
        <authorList>
            <consortium name="EnsemblMetazoa"/>
        </authorList>
    </citation>
    <scope>IDENTIFICATION</scope>
</reference>
<evidence type="ECO:0000256" key="12">
    <source>
        <dbReference type="ARBA" id="ARBA00024424"/>
    </source>
</evidence>
<organism evidence="14">
    <name type="scientific">Dendroctonus ponderosae</name>
    <name type="common">Mountain pine beetle</name>
    <dbReference type="NCBI Taxonomy" id="77166"/>
    <lineage>
        <taxon>Eukaryota</taxon>
        <taxon>Metazoa</taxon>
        <taxon>Ecdysozoa</taxon>
        <taxon>Arthropoda</taxon>
        <taxon>Hexapoda</taxon>
        <taxon>Insecta</taxon>
        <taxon>Pterygota</taxon>
        <taxon>Neoptera</taxon>
        <taxon>Endopterygota</taxon>
        <taxon>Coleoptera</taxon>
        <taxon>Polyphaga</taxon>
        <taxon>Cucujiformia</taxon>
        <taxon>Curculionidae</taxon>
        <taxon>Scolytinae</taxon>
        <taxon>Dendroctonus</taxon>
    </lineage>
</organism>
<evidence type="ECO:0000256" key="4">
    <source>
        <dbReference type="ARBA" id="ARBA00006679"/>
    </source>
</evidence>
<dbReference type="Proteomes" id="UP000019118">
    <property type="component" value="Unassembled WGS sequence"/>
</dbReference>
<evidence type="ECO:0000256" key="11">
    <source>
        <dbReference type="ARBA" id="ARBA00023329"/>
    </source>
</evidence>
<keyword evidence="9" id="KW-0576">Peroxisome</keyword>
<feature type="transmembrane region" description="Helical" evidence="13">
    <location>
        <begin position="93"/>
        <end position="109"/>
    </location>
</feature>
<evidence type="ECO:0000256" key="6">
    <source>
        <dbReference type="ARBA" id="ARBA00022824"/>
    </source>
</evidence>
<dbReference type="GO" id="GO:0005778">
    <property type="term" value="C:peroxisomal membrane"/>
    <property type="evidence" value="ECO:0007669"/>
    <property type="project" value="UniProtKB-SubCell"/>
</dbReference>
<dbReference type="HOGENOM" id="CLU_121618_2_1_1"/>
<evidence type="ECO:0000256" key="2">
    <source>
        <dbReference type="ARBA" id="ARBA00004541"/>
    </source>
</evidence>
<dbReference type="GO" id="GO:0051131">
    <property type="term" value="P:chaperone-mediated protein complex assembly"/>
    <property type="evidence" value="ECO:0007669"/>
    <property type="project" value="TreeGrafter"/>
</dbReference>
<dbReference type="Proteomes" id="UP000030742">
    <property type="component" value="Unassembled WGS sequence"/>
</dbReference>
<evidence type="ECO:0000313" key="18">
    <source>
        <dbReference type="Proteomes" id="UP000030742"/>
    </source>
</evidence>
<dbReference type="OrthoDB" id="432685at2759"/>
<evidence type="ECO:0000256" key="9">
    <source>
        <dbReference type="ARBA" id="ARBA00023140"/>
    </source>
</evidence>
<dbReference type="EnsemblMetazoa" id="XM_019900320.1">
    <property type="protein sequence ID" value="XP_019755879.1"/>
    <property type="gene ID" value="LOC109534599"/>
</dbReference>
<feature type="transmembrane region" description="Helical" evidence="13">
    <location>
        <begin position="115"/>
        <end position="135"/>
    </location>
</feature>
<evidence type="ECO:0000256" key="3">
    <source>
        <dbReference type="ARBA" id="ARBA00004585"/>
    </source>
</evidence>
<dbReference type="OMA" id="INKEMHR"/>
<keyword evidence="10" id="KW-0143">Chaperone</keyword>
<keyword evidence="7 13" id="KW-1133">Transmembrane helix</keyword>
<keyword evidence="5 13" id="KW-0812">Transmembrane</keyword>
<feature type="transmembrane region" description="Helical" evidence="13">
    <location>
        <begin position="6"/>
        <end position="29"/>
    </location>
</feature>
<dbReference type="PANTHER" id="PTHR13163:SF0">
    <property type="entry name" value="NOVEL ACETYLCHOLINE RECEPTOR CHAPERONE"/>
    <property type="match status" value="1"/>
</dbReference>
<dbReference type="AlphaFoldDB" id="N6ULU9"/>
<protein>
    <recommendedName>
        <fullName evidence="12">Novel acetylcholine receptor chaperone</fullName>
    </recommendedName>
</protein>
<dbReference type="EMBL" id="KB740664">
    <property type="protein sequence ID" value="ENN79682.1"/>
    <property type="molecule type" value="Genomic_DNA"/>
</dbReference>
<dbReference type="PANTHER" id="PTHR13163">
    <property type="entry name" value="SPINAL CORD EXPRESSION PROTEIN 4"/>
    <property type="match status" value="1"/>
</dbReference>
<dbReference type="GO" id="GO:0031410">
    <property type="term" value="C:cytoplasmic vesicle"/>
    <property type="evidence" value="ECO:0007669"/>
    <property type="project" value="UniProtKB-SubCell"/>
</dbReference>
<reference evidence="17 18" key="1">
    <citation type="journal article" date="2013" name="Genome Biol.">
        <title>Draft genome of the mountain pine beetle, Dendroctonus ponderosae Hopkins, a major forest pest.</title>
        <authorList>
            <person name="Keeling C.I."/>
            <person name="Yuen M.M."/>
            <person name="Liao N.Y."/>
            <person name="Docking T.R."/>
            <person name="Chan S.K."/>
            <person name="Taylor G.A."/>
            <person name="Palmquist D.L."/>
            <person name="Jackman S.D."/>
            <person name="Nguyen A."/>
            <person name="Li M."/>
            <person name="Henderson H."/>
            <person name="Janes J.K."/>
            <person name="Zhao Y."/>
            <person name="Pandoh P."/>
            <person name="Moore R."/>
            <person name="Sperling F.A."/>
            <person name="Huber D.P."/>
            <person name="Birol I."/>
            <person name="Jones S.J."/>
            <person name="Bohlmann J."/>
        </authorList>
    </citation>
    <scope>NUCLEOTIDE SEQUENCE</scope>
</reference>
<name>N6ULU9_DENPD</name>
<comment type="subcellular location">
    <subcellularLocation>
        <location evidence="2">Cytoplasmic vesicle</location>
    </subcellularLocation>
    <subcellularLocation>
        <location evidence="1">Endoplasmic reticulum membrane</location>
        <topology evidence="1">Multi-pass membrane protein</topology>
    </subcellularLocation>
    <subcellularLocation>
        <location evidence="3">Peroxisome membrane</location>
        <topology evidence="3">Multi-pass membrane protein</topology>
    </subcellularLocation>
</comment>
<dbReference type="STRING" id="77166.N6ULU9"/>
<feature type="non-terminal residue" evidence="14">
    <location>
        <position position="1"/>
    </location>
</feature>
<evidence type="ECO:0000256" key="1">
    <source>
        <dbReference type="ARBA" id="ARBA00004477"/>
    </source>
</evidence>
<proteinExistence type="inferred from homology"/>
<evidence type="ECO:0000256" key="5">
    <source>
        <dbReference type="ARBA" id="ARBA00022692"/>
    </source>
</evidence>
<dbReference type="InterPro" id="IPR040399">
    <property type="entry name" value="TMEM35A/B"/>
</dbReference>
<evidence type="ECO:0000256" key="10">
    <source>
        <dbReference type="ARBA" id="ARBA00023186"/>
    </source>
</evidence>
<keyword evidence="8 13" id="KW-0472">Membrane</keyword>
<dbReference type="GO" id="GO:0005789">
    <property type="term" value="C:endoplasmic reticulum membrane"/>
    <property type="evidence" value="ECO:0007669"/>
    <property type="project" value="UniProtKB-SubCell"/>
</dbReference>